<dbReference type="PANTHER" id="PTHR43433:SF5">
    <property type="entry name" value="AB HYDROLASE-1 DOMAIN-CONTAINING PROTEIN"/>
    <property type="match status" value="1"/>
</dbReference>
<evidence type="ECO:0000313" key="3">
    <source>
        <dbReference type="Proteomes" id="UP001549031"/>
    </source>
</evidence>
<dbReference type="Pfam" id="PF00561">
    <property type="entry name" value="Abhydrolase_1"/>
    <property type="match status" value="1"/>
</dbReference>
<organism evidence="2 3">
    <name type="scientific">Pseudorhizobium tarimense</name>
    <dbReference type="NCBI Taxonomy" id="1079109"/>
    <lineage>
        <taxon>Bacteria</taxon>
        <taxon>Pseudomonadati</taxon>
        <taxon>Pseudomonadota</taxon>
        <taxon>Alphaproteobacteria</taxon>
        <taxon>Hyphomicrobiales</taxon>
        <taxon>Rhizobiaceae</taxon>
        <taxon>Rhizobium/Agrobacterium group</taxon>
        <taxon>Pseudorhizobium</taxon>
    </lineage>
</organism>
<gene>
    <name evidence="2" type="ORF">ABID21_001553</name>
</gene>
<dbReference type="PRINTS" id="PR00111">
    <property type="entry name" value="ABHYDROLASE"/>
</dbReference>
<dbReference type="InterPro" id="IPR050471">
    <property type="entry name" value="AB_hydrolase"/>
</dbReference>
<dbReference type="Gene3D" id="3.40.50.1820">
    <property type="entry name" value="alpha/beta hydrolase"/>
    <property type="match status" value="1"/>
</dbReference>
<dbReference type="InterPro" id="IPR029058">
    <property type="entry name" value="AB_hydrolase_fold"/>
</dbReference>
<dbReference type="Proteomes" id="UP001549031">
    <property type="component" value="Unassembled WGS sequence"/>
</dbReference>
<dbReference type="InterPro" id="IPR026968">
    <property type="entry name" value="PcaD/CatD"/>
</dbReference>
<comment type="caution">
    <text evidence="2">The sequence shown here is derived from an EMBL/GenBank/DDBJ whole genome shotgun (WGS) entry which is preliminary data.</text>
</comment>
<keyword evidence="3" id="KW-1185">Reference proteome</keyword>
<evidence type="ECO:0000313" key="2">
    <source>
        <dbReference type="EMBL" id="MET3585444.1"/>
    </source>
</evidence>
<dbReference type="EC" id="3.1.1.24" evidence="2"/>
<dbReference type="SUPFAM" id="SSF53474">
    <property type="entry name" value="alpha/beta-Hydrolases"/>
    <property type="match status" value="1"/>
</dbReference>
<keyword evidence="2" id="KW-0378">Hydrolase</keyword>
<accession>A0ABV2H4T3</accession>
<proteinExistence type="predicted"/>
<dbReference type="GO" id="GO:0047570">
    <property type="term" value="F:3-oxoadipate enol-lactonase activity"/>
    <property type="evidence" value="ECO:0007669"/>
    <property type="project" value="UniProtKB-EC"/>
</dbReference>
<sequence>MQFVRIDGVTIAYQVTATAPDSPVLVLINSLGTDSRIWHLVVPKLAEDFTVVTYDKRGHGLSDLASPPYGIGDHVADLVGLLDHLEFSDAVLCGLSVGGLVAQGLYAQRPDLVKAMVLADTAHKIGTPEMWSRRIAAIEEGGVAAILDDIMGRWFTEPFRRPDNAAYSAYCNMLLRQPVKGYTGTCAAIRDADFTEEARTIRVPVLCVVGDQDGSTPPDLVRSLANLIPGAQYEVIEGAAHIPCAETPAAFAAAVRSFIINDVKDRDHDGQAS</sequence>
<protein>
    <submittedName>
        <fullName evidence="2">3-oxoadipate enol-lactonase</fullName>
        <ecNumber evidence="2">3.1.1.24</ecNumber>
    </submittedName>
</protein>
<dbReference type="NCBIfam" id="TIGR02427">
    <property type="entry name" value="protocat_pcaD"/>
    <property type="match status" value="1"/>
</dbReference>
<dbReference type="InterPro" id="IPR000073">
    <property type="entry name" value="AB_hydrolase_1"/>
</dbReference>
<dbReference type="RefSeq" id="WP_247243401.1">
    <property type="nucleotide sequence ID" value="NZ_JALJRA010000005.1"/>
</dbReference>
<evidence type="ECO:0000259" key="1">
    <source>
        <dbReference type="Pfam" id="PF00561"/>
    </source>
</evidence>
<dbReference type="PANTHER" id="PTHR43433">
    <property type="entry name" value="HYDROLASE, ALPHA/BETA FOLD FAMILY PROTEIN"/>
    <property type="match status" value="1"/>
</dbReference>
<feature type="domain" description="AB hydrolase-1" evidence="1">
    <location>
        <begin position="23"/>
        <end position="246"/>
    </location>
</feature>
<dbReference type="EMBL" id="JBEPLJ010000005">
    <property type="protein sequence ID" value="MET3585444.1"/>
    <property type="molecule type" value="Genomic_DNA"/>
</dbReference>
<reference evidence="2 3" key="1">
    <citation type="submission" date="2024-06" db="EMBL/GenBank/DDBJ databases">
        <title>Genomic Encyclopedia of Type Strains, Phase IV (KMG-IV): sequencing the most valuable type-strain genomes for metagenomic binning, comparative biology and taxonomic classification.</title>
        <authorList>
            <person name="Goeker M."/>
        </authorList>
    </citation>
    <scope>NUCLEOTIDE SEQUENCE [LARGE SCALE GENOMIC DNA]</scope>
    <source>
        <strain evidence="2 3">DSM 105042</strain>
    </source>
</reference>
<name>A0ABV2H4T3_9HYPH</name>